<protein>
    <submittedName>
        <fullName evidence="2">Cuticle protein 16.8</fullName>
    </submittedName>
</protein>
<feature type="compositionally biased region" description="Polar residues" evidence="1">
    <location>
        <begin position="132"/>
        <end position="154"/>
    </location>
</feature>
<accession>A0AAV4M4I7</accession>
<evidence type="ECO:0000313" key="3">
    <source>
        <dbReference type="Proteomes" id="UP001054945"/>
    </source>
</evidence>
<keyword evidence="3" id="KW-1185">Reference proteome</keyword>
<gene>
    <name evidence="2" type="primary">CU168_15</name>
    <name evidence="2" type="ORF">CEXT_791341</name>
</gene>
<organism evidence="2 3">
    <name type="scientific">Caerostris extrusa</name>
    <name type="common">Bark spider</name>
    <name type="synonym">Caerostris bankana</name>
    <dbReference type="NCBI Taxonomy" id="172846"/>
    <lineage>
        <taxon>Eukaryota</taxon>
        <taxon>Metazoa</taxon>
        <taxon>Ecdysozoa</taxon>
        <taxon>Arthropoda</taxon>
        <taxon>Chelicerata</taxon>
        <taxon>Arachnida</taxon>
        <taxon>Araneae</taxon>
        <taxon>Araneomorphae</taxon>
        <taxon>Entelegynae</taxon>
        <taxon>Araneoidea</taxon>
        <taxon>Araneidae</taxon>
        <taxon>Caerostris</taxon>
    </lineage>
</organism>
<comment type="caution">
    <text evidence="2">The sequence shown here is derived from an EMBL/GenBank/DDBJ whole genome shotgun (WGS) entry which is preliminary data.</text>
</comment>
<dbReference type="AlphaFoldDB" id="A0AAV4M4I7"/>
<evidence type="ECO:0000313" key="2">
    <source>
        <dbReference type="EMBL" id="GIX67273.1"/>
    </source>
</evidence>
<reference evidence="2 3" key="1">
    <citation type="submission" date="2021-06" db="EMBL/GenBank/DDBJ databases">
        <title>Caerostris extrusa draft genome.</title>
        <authorList>
            <person name="Kono N."/>
            <person name="Arakawa K."/>
        </authorList>
    </citation>
    <scope>NUCLEOTIDE SEQUENCE [LARGE SCALE GENOMIC DNA]</scope>
</reference>
<evidence type="ECO:0000256" key="1">
    <source>
        <dbReference type="SAM" id="MobiDB-lite"/>
    </source>
</evidence>
<sequence>MGGYGGYNRGYGNQMSGYGGYNRGFGNQMGGYGGYDNGYGGYGAGNRGYGYGNVNYAEQLKGGSIKALLLLLHVFESLRSSLKMFVIVILSCVALATSSGIHQPQPYKLDTPSRTTMVNSTEKNRKWCRSSCGETTGSLTTGASPDKSTTSLTMPDSELRSRPTNQEPPNQNPAAVRMISNDPYPGEQLNPTFLDPNEPLELSADPVLGLNAGYGYGVNGYEHGSGRNGLLDMINGVWKWVWIWIRHGKWTYGVGYENLGYGRPLGYNAGYGGIVNYGAPLIGGAIRGYDSRFVNVA</sequence>
<feature type="compositionally biased region" description="Polar residues" evidence="1">
    <location>
        <begin position="162"/>
        <end position="173"/>
    </location>
</feature>
<dbReference type="EMBL" id="BPLR01001864">
    <property type="protein sequence ID" value="GIX67273.1"/>
    <property type="molecule type" value="Genomic_DNA"/>
</dbReference>
<name>A0AAV4M4I7_CAEEX</name>
<proteinExistence type="predicted"/>
<dbReference type="Proteomes" id="UP001054945">
    <property type="component" value="Unassembled WGS sequence"/>
</dbReference>
<feature type="region of interest" description="Disordered" evidence="1">
    <location>
        <begin position="129"/>
        <end position="180"/>
    </location>
</feature>